<proteinExistence type="predicted"/>
<evidence type="ECO:0000313" key="3">
    <source>
        <dbReference type="EMBL" id="RHE28723.1"/>
    </source>
</evidence>
<evidence type="ECO:0000313" key="5">
    <source>
        <dbReference type="Proteomes" id="UP000266066"/>
    </source>
</evidence>
<reference evidence="5 6" key="1">
    <citation type="submission" date="2018-08" db="EMBL/GenBank/DDBJ databases">
        <title>A genome reference for cultivated species of the human gut microbiota.</title>
        <authorList>
            <person name="Zou Y."/>
            <person name="Xue W."/>
            <person name="Luo G."/>
        </authorList>
    </citation>
    <scope>NUCLEOTIDE SEQUENCE [LARGE SCALE GENOMIC DNA]</scope>
    <source>
        <strain evidence="1 5">AF25-15</strain>
        <strain evidence="4 6">AF38-24</strain>
        <strain evidence="3 8">AM29-10</strain>
        <strain evidence="2 7">AM47-6BH</strain>
    </source>
</reference>
<organism evidence="1 5">
    <name type="scientific">Agathobacter rectalis</name>
    <dbReference type="NCBI Taxonomy" id="39491"/>
    <lineage>
        <taxon>Bacteria</taxon>
        <taxon>Bacillati</taxon>
        <taxon>Bacillota</taxon>
        <taxon>Clostridia</taxon>
        <taxon>Lachnospirales</taxon>
        <taxon>Lachnospiraceae</taxon>
        <taxon>Agathobacter</taxon>
    </lineage>
</organism>
<evidence type="ECO:0000313" key="8">
    <source>
        <dbReference type="Proteomes" id="UP000285290"/>
    </source>
</evidence>
<dbReference type="EMBL" id="QSES01000091">
    <property type="protein sequence ID" value="RGZ85541.1"/>
    <property type="molecule type" value="Genomic_DNA"/>
</dbReference>
<gene>
    <name evidence="4" type="ORF">DW028_09020</name>
    <name evidence="3" type="ORF">DW753_15230</name>
    <name evidence="2" type="ORF">DW967_18030</name>
    <name evidence="1" type="ORF">DWY38_05715</name>
</gene>
<dbReference type="Proteomes" id="UP000283721">
    <property type="component" value="Unassembled WGS sequence"/>
</dbReference>
<evidence type="ECO:0000313" key="4">
    <source>
        <dbReference type="EMBL" id="RHL28185.1"/>
    </source>
</evidence>
<dbReference type="Proteomes" id="UP000266066">
    <property type="component" value="Unassembled WGS sequence"/>
</dbReference>
<dbReference type="EMBL" id="QSKC01000045">
    <property type="protein sequence ID" value="RHE28723.1"/>
    <property type="molecule type" value="Genomic_DNA"/>
</dbReference>
<dbReference type="AlphaFoldDB" id="A0A395V3G0"/>
<evidence type="ECO:0000313" key="1">
    <source>
        <dbReference type="EMBL" id="RGR55614.1"/>
    </source>
</evidence>
<dbReference type="EMBL" id="QRON01000005">
    <property type="protein sequence ID" value="RHL28185.1"/>
    <property type="molecule type" value="Genomic_DNA"/>
</dbReference>
<comment type="caution">
    <text evidence="1">The sequence shown here is derived from an EMBL/GenBank/DDBJ whole genome shotgun (WGS) entry which is preliminary data.</text>
</comment>
<dbReference type="RefSeq" id="WP_117996886.1">
    <property type="nucleotide sequence ID" value="NZ_JAQDCR010000011.1"/>
</dbReference>
<accession>A0A395V3G0</accession>
<evidence type="ECO:0000313" key="7">
    <source>
        <dbReference type="Proteomes" id="UP000283721"/>
    </source>
</evidence>
<evidence type="ECO:0000313" key="6">
    <source>
        <dbReference type="Proteomes" id="UP000283297"/>
    </source>
</evidence>
<dbReference type="InterPro" id="IPR009229">
    <property type="entry name" value="AgrD"/>
</dbReference>
<name>A0A395V3G0_9FIRM</name>
<protein>
    <submittedName>
        <fullName evidence="1">Cyclic lactone autoinducer peptide</fullName>
    </submittedName>
</protein>
<dbReference type="Proteomes" id="UP000283297">
    <property type="component" value="Unassembled WGS sequence"/>
</dbReference>
<dbReference type="NCBIfam" id="TIGR04223">
    <property type="entry name" value="quorum_AgrD"/>
    <property type="match status" value="1"/>
</dbReference>
<sequence>MKQVNKKVLKVVERVMRKEAVYGIDGFPPACLGIWHQPKRPISRKEKNKR</sequence>
<dbReference type="Proteomes" id="UP000285290">
    <property type="component" value="Unassembled WGS sequence"/>
</dbReference>
<dbReference type="EMBL" id="QRUJ01000004">
    <property type="protein sequence ID" value="RGR55614.1"/>
    <property type="molecule type" value="Genomic_DNA"/>
</dbReference>
<evidence type="ECO:0000313" key="2">
    <source>
        <dbReference type="EMBL" id="RGZ85541.1"/>
    </source>
</evidence>